<dbReference type="Pfam" id="PF13178">
    <property type="entry name" value="DUF4005"/>
    <property type="match status" value="1"/>
</dbReference>
<dbReference type="CDD" id="cd23767">
    <property type="entry name" value="IQCD"/>
    <property type="match status" value="1"/>
</dbReference>
<comment type="subunit">
    <text evidence="3">Binds to multiple calmodulin (CaM) in the presence of Ca(2+) and CaM-like proteins.</text>
</comment>
<reference evidence="6" key="1">
    <citation type="submission" date="2020-09" db="EMBL/GenBank/DDBJ databases">
        <title>Genome-Enabled Discovery of Anthraquinone Biosynthesis in Senna tora.</title>
        <authorList>
            <person name="Kang S.-H."/>
            <person name="Pandey R.P."/>
            <person name="Lee C.-M."/>
            <person name="Sim J.-S."/>
            <person name="Jeong J.-T."/>
            <person name="Choi B.-S."/>
            <person name="Jung M."/>
            <person name="Ginzburg D."/>
            <person name="Zhao K."/>
            <person name="Won S.Y."/>
            <person name="Oh T.-J."/>
            <person name="Yu Y."/>
            <person name="Kim N.-H."/>
            <person name="Lee O.R."/>
            <person name="Lee T.-H."/>
            <person name="Bashyal P."/>
            <person name="Kim T.-S."/>
            <person name="Lee W.-H."/>
            <person name="Kawkins C."/>
            <person name="Kim C.-K."/>
            <person name="Kim J.S."/>
            <person name="Ahn B.O."/>
            <person name="Rhee S.Y."/>
            <person name="Sohng J.K."/>
        </authorList>
    </citation>
    <scope>NUCLEOTIDE SEQUENCE</scope>
    <source>
        <tissue evidence="6">Leaf</tissue>
    </source>
</reference>
<dbReference type="InterPro" id="IPR025064">
    <property type="entry name" value="DUF4005"/>
</dbReference>
<evidence type="ECO:0000256" key="2">
    <source>
        <dbReference type="ARBA" id="ARBA00024341"/>
    </source>
</evidence>
<feature type="region of interest" description="Disordered" evidence="4">
    <location>
        <begin position="1"/>
        <end position="56"/>
    </location>
</feature>
<dbReference type="OrthoDB" id="1704267at2759"/>
<evidence type="ECO:0000256" key="3">
    <source>
        <dbReference type="ARBA" id="ARBA00024378"/>
    </source>
</evidence>
<dbReference type="PANTHER" id="PTHR32295:SF287">
    <property type="entry name" value="PROTEIN IQ-DOMAIN 26"/>
    <property type="match status" value="1"/>
</dbReference>
<feature type="compositionally biased region" description="Acidic residues" evidence="4">
    <location>
        <begin position="394"/>
        <end position="403"/>
    </location>
</feature>
<evidence type="ECO:0000259" key="5">
    <source>
        <dbReference type="Pfam" id="PF13178"/>
    </source>
</evidence>
<feature type="domain" description="DUF4005" evidence="5">
    <location>
        <begin position="302"/>
        <end position="385"/>
    </location>
</feature>
<dbReference type="Proteomes" id="UP000634136">
    <property type="component" value="Unassembled WGS sequence"/>
</dbReference>
<dbReference type="InterPro" id="IPR000048">
    <property type="entry name" value="IQ_motif_EF-hand-BS"/>
</dbReference>
<keyword evidence="1" id="KW-0112">Calmodulin-binding</keyword>
<proteinExistence type="inferred from homology"/>
<accession>A0A834T2W8</accession>
<evidence type="ECO:0000313" key="7">
    <source>
        <dbReference type="Proteomes" id="UP000634136"/>
    </source>
</evidence>
<dbReference type="EMBL" id="JAAIUW010000009">
    <property type="protein sequence ID" value="KAF7814213.1"/>
    <property type="molecule type" value="Genomic_DNA"/>
</dbReference>
<protein>
    <submittedName>
        <fullName evidence="6">Protein IQ-DOMAIN 14-like</fullName>
    </submittedName>
</protein>
<feature type="region of interest" description="Disordered" evidence="4">
    <location>
        <begin position="349"/>
        <end position="403"/>
    </location>
</feature>
<feature type="compositionally biased region" description="Polar residues" evidence="4">
    <location>
        <begin position="377"/>
        <end position="391"/>
    </location>
</feature>
<name>A0A834T2W8_9FABA</name>
<evidence type="ECO:0000256" key="1">
    <source>
        <dbReference type="ARBA" id="ARBA00022860"/>
    </source>
</evidence>
<dbReference type="AlphaFoldDB" id="A0A834T2W8"/>
<comment type="caution">
    <text evidence="6">The sequence shown here is derived from an EMBL/GenBank/DDBJ whole genome shotgun (WGS) entry which is preliminary data.</text>
</comment>
<keyword evidence="7" id="KW-1185">Reference proteome</keyword>
<evidence type="ECO:0000256" key="4">
    <source>
        <dbReference type="SAM" id="MobiDB-lite"/>
    </source>
</evidence>
<organism evidence="6 7">
    <name type="scientific">Senna tora</name>
    <dbReference type="NCBI Taxonomy" id="362788"/>
    <lineage>
        <taxon>Eukaryota</taxon>
        <taxon>Viridiplantae</taxon>
        <taxon>Streptophyta</taxon>
        <taxon>Embryophyta</taxon>
        <taxon>Tracheophyta</taxon>
        <taxon>Spermatophyta</taxon>
        <taxon>Magnoliopsida</taxon>
        <taxon>eudicotyledons</taxon>
        <taxon>Gunneridae</taxon>
        <taxon>Pentapetalae</taxon>
        <taxon>rosids</taxon>
        <taxon>fabids</taxon>
        <taxon>Fabales</taxon>
        <taxon>Fabaceae</taxon>
        <taxon>Caesalpinioideae</taxon>
        <taxon>Cassia clade</taxon>
        <taxon>Senna</taxon>
    </lineage>
</organism>
<dbReference type="Gene3D" id="1.20.5.190">
    <property type="match status" value="1"/>
</dbReference>
<dbReference type="PROSITE" id="PS50096">
    <property type="entry name" value="IQ"/>
    <property type="match status" value="3"/>
</dbReference>
<evidence type="ECO:0000313" key="6">
    <source>
        <dbReference type="EMBL" id="KAF7814213.1"/>
    </source>
</evidence>
<dbReference type="GO" id="GO:0005516">
    <property type="term" value="F:calmodulin binding"/>
    <property type="evidence" value="ECO:0007669"/>
    <property type="project" value="UniProtKB-KW"/>
</dbReference>
<comment type="similarity">
    <text evidence="2">Belongs to the IQD family.</text>
</comment>
<dbReference type="Pfam" id="PF00612">
    <property type="entry name" value="IQ"/>
    <property type="match status" value="2"/>
</dbReference>
<sequence>MGKATRWLKGLLGMKKEKDHNSSASSPPPPKEKKRWSFAKSAKDSGPESGRPGIAPSDAAWIRSYIAETEKEQNKHAIAVAAATAAAADAAVAAAQAAVAVVRLTSHGRGTLFSGSREKWAAVKIQTVFRGYLARKALRALKGLVKIQALVRGYLVRKRAAATLHSMQALIRAQAAVRSQRARRSISKARKSMERVDETRSEIHSKRLSTTSYEHSLNGYDGSPKIVEIDTYRTQSRSRRIHTTLSECGEEAVPYQTTPFPFSFPDSKHQQIRDFEWCFNGDECRFATTAHSTPRFANCVQRGSNNNSNNCYNSPSTPAKSVCGGGDTFFRCGYSNFPNYMANTQSFRAKVRSQSAPKQRPEPKKRLSLNEIMAARNSISSVRMQRNSCSRVQEDDDDESWNS</sequence>
<dbReference type="SMART" id="SM00015">
    <property type="entry name" value="IQ"/>
    <property type="match status" value="2"/>
</dbReference>
<gene>
    <name evidence="6" type="ORF">G2W53_028182</name>
</gene>
<dbReference type="PANTHER" id="PTHR32295">
    <property type="entry name" value="IQ-DOMAIN 5-RELATED"/>
    <property type="match status" value="1"/>
</dbReference>